<name>A0AAD1U9K8_EUPCR</name>
<evidence type="ECO:0000313" key="2">
    <source>
        <dbReference type="Proteomes" id="UP001295684"/>
    </source>
</evidence>
<keyword evidence="2" id="KW-1185">Reference proteome</keyword>
<comment type="caution">
    <text evidence="1">The sequence shown here is derived from an EMBL/GenBank/DDBJ whole genome shotgun (WGS) entry which is preliminary data.</text>
</comment>
<sequence length="257" mass="29598">MGEAYSTLKWKFKGGKAYNEYALHQETERNNADILDAVCKQYYYISFRQKKSNSISMILKNFQDKQALTKIEKLAPKVEKLEYIAFHNIQKNDKKLNRLLGQLRVSELKRIYFDGNSPGSLLFSFYARNIVRFLPLAPQLIQIINFKVSHRDFGRVLVSCGSSTCVLFQACRIVINGFDYLDNVQPLIRTISLSNNTIIQPEEDNEYFDGLIQKMAESSLSGSLRQVSIWAPNSIEGRNKILDKKEYTIGDLHVCVY</sequence>
<accession>A0AAD1U9K8</accession>
<dbReference type="AlphaFoldDB" id="A0AAD1U9K8"/>
<reference evidence="1" key="1">
    <citation type="submission" date="2023-07" db="EMBL/GenBank/DDBJ databases">
        <authorList>
            <consortium name="AG Swart"/>
            <person name="Singh M."/>
            <person name="Singh A."/>
            <person name="Seah K."/>
            <person name="Emmerich C."/>
        </authorList>
    </citation>
    <scope>NUCLEOTIDE SEQUENCE</scope>
    <source>
        <strain evidence="1">DP1</strain>
    </source>
</reference>
<evidence type="ECO:0000313" key="1">
    <source>
        <dbReference type="EMBL" id="CAI2363187.1"/>
    </source>
</evidence>
<protein>
    <submittedName>
        <fullName evidence="1">Uncharacterized protein</fullName>
    </submittedName>
</protein>
<dbReference type="EMBL" id="CAMPGE010004342">
    <property type="protein sequence ID" value="CAI2363187.1"/>
    <property type="molecule type" value="Genomic_DNA"/>
</dbReference>
<dbReference type="Proteomes" id="UP001295684">
    <property type="component" value="Unassembled WGS sequence"/>
</dbReference>
<gene>
    <name evidence="1" type="ORF">ECRASSUSDP1_LOCUS4517</name>
</gene>
<organism evidence="1 2">
    <name type="scientific">Euplotes crassus</name>
    <dbReference type="NCBI Taxonomy" id="5936"/>
    <lineage>
        <taxon>Eukaryota</taxon>
        <taxon>Sar</taxon>
        <taxon>Alveolata</taxon>
        <taxon>Ciliophora</taxon>
        <taxon>Intramacronucleata</taxon>
        <taxon>Spirotrichea</taxon>
        <taxon>Hypotrichia</taxon>
        <taxon>Euplotida</taxon>
        <taxon>Euplotidae</taxon>
        <taxon>Moneuplotes</taxon>
    </lineage>
</organism>
<proteinExistence type="predicted"/>